<feature type="domain" description="MATH" evidence="1">
    <location>
        <begin position="6"/>
        <end position="137"/>
    </location>
</feature>
<dbReference type="OrthoDB" id="6434426at2759"/>
<evidence type="ECO:0000313" key="3">
    <source>
        <dbReference type="Proteomes" id="UP000499080"/>
    </source>
</evidence>
<organism evidence="2 3">
    <name type="scientific">Araneus ventricosus</name>
    <name type="common">Orbweaver spider</name>
    <name type="synonym">Epeira ventricosa</name>
    <dbReference type="NCBI Taxonomy" id="182803"/>
    <lineage>
        <taxon>Eukaryota</taxon>
        <taxon>Metazoa</taxon>
        <taxon>Ecdysozoa</taxon>
        <taxon>Arthropoda</taxon>
        <taxon>Chelicerata</taxon>
        <taxon>Arachnida</taxon>
        <taxon>Araneae</taxon>
        <taxon>Araneomorphae</taxon>
        <taxon>Entelegynae</taxon>
        <taxon>Araneoidea</taxon>
        <taxon>Araneidae</taxon>
        <taxon>Araneus</taxon>
    </lineage>
</organism>
<dbReference type="PROSITE" id="PS50144">
    <property type="entry name" value="MATH"/>
    <property type="match status" value="1"/>
</dbReference>
<dbReference type="EMBL" id="BGPR01000240">
    <property type="protein sequence ID" value="GBM07237.1"/>
    <property type="molecule type" value="Genomic_DNA"/>
</dbReference>
<dbReference type="Proteomes" id="UP000499080">
    <property type="component" value="Unassembled WGS sequence"/>
</dbReference>
<comment type="caution">
    <text evidence="2">The sequence shown here is derived from an EMBL/GenBank/DDBJ whole genome shotgun (WGS) entry which is preliminary data.</text>
</comment>
<proteinExistence type="predicted"/>
<dbReference type="AlphaFoldDB" id="A0A4Y2CTW7"/>
<reference evidence="2 3" key="1">
    <citation type="journal article" date="2019" name="Sci. Rep.">
        <title>Orb-weaving spider Araneus ventricosus genome elucidates the spidroin gene catalogue.</title>
        <authorList>
            <person name="Kono N."/>
            <person name="Nakamura H."/>
            <person name="Ohtoshi R."/>
            <person name="Moran D.A.P."/>
            <person name="Shinohara A."/>
            <person name="Yoshida Y."/>
            <person name="Fujiwara M."/>
            <person name="Mori M."/>
            <person name="Tomita M."/>
            <person name="Arakawa K."/>
        </authorList>
    </citation>
    <scope>NUCLEOTIDE SEQUENCE [LARGE SCALE GENOMIC DNA]</scope>
</reference>
<accession>A0A4Y2CTW7</accession>
<evidence type="ECO:0000259" key="1">
    <source>
        <dbReference type="PROSITE" id="PS50144"/>
    </source>
</evidence>
<gene>
    <name evidence="2" type="ORF">AVEN_25492_1</name>
</gene>
<dbReference type="Gene3D" id="2.60.210.10">
    <property type="entry name" value="Apoptosis, Tumor Necrosis Factor Receptor Associated Protein 2, Chain A"/>
    <property type="match status" value="1"/>
</dbReference>
<evidence type="ECO:0000313" key="2">
    <source>
        <dbReference type="EMBL" id="GBM07237.1"/>
    </source>
</evidence>
<dbReference type="InterPro" id="IPR002083">
    <property type="entry name" value="MATH/TRAF_dom"/>
</dbReference>
<dbReference type="InterPro" id="IPR008974">
    <property type="entry name" value="TRAF-like"/>
</dbReference>
<dbReference type="SUPFAM" id="SSF49599">
    <property type="entry name" value="TRAF domain-like"/>
    <property type="match status" value="1"/>
</dbReference>
<dbReference type="CDD" id="cd00121">
    <property type="entry name" value="MATH"/>
    <property type="match status" value="1"/>
</dbReference>
<dbReference type="Pfam" id="PF22486">
    <property type="entry name" value="MATH_2"/>
    <property type="match status" value="1"/>
</dbReference>
<protein>
    <recommendedName>
        <fullName evidence="1">MATH domain-containing protein</fullName>
    </recommendedName>
</protein>
<keyword evidence="3" id="KW-1185">Reference proteome</keyword>
<name>A0A4Y2CTW7_ARAVE</name>
<sequence>MAERKSFTITWRIKNFSFCWQRDAEELTSPKFFIDGLEGSKWTLFLFPRASRSKEEGFLTCYLLHESDENDPHEVEIDYELSALGCDGLPLESVSFTKCAMHGNEWTSPLILQQKTVFLEKRDAFLPKDTLTIRCRIWQVNQENKNPERYHATTRIEVEKASLYGVMTELCEYLST</sequence>